<dbReference type="Gene3D" id="3.30.70.100">
    <property type="match status" value="1"/>
</dbReference>
<dbReference type="Proteomes" id="UP000326565">
    <property type="component" value="Unassembled WGS sequence"/>
</dbReference>
<proteinExistence type="predicted"/>
<organism evidence="1 2">
    <name type="scientific">Aspergillus leporis</name>
    <dbReference type="NCBI Taxonomy" id="41062"/>
    <lineage>
        <taxon>Eukaryota</taxon>
        <taxon>Fungi</taxon>
        <taxon>Dikarya</taxon>
        <taxon>Ascomycota</taxon>
        <taxon>Pezizomycotina</taxon>
        <taxon>Eurotiomycetes</taxon>
        <taxon>Eurotiomycetidae</taxon>
        <taxon>Eurotiales</taxon>
        <taxon>Aspergillaceae</taxon>
        <taxon>Aspergillus</taxon>
        <taxon>Aspergillus subgen. Circumdati</taxon>
    </lineage>
</organism>
<name>A0A5N5XF06_9EURO</name>
<reference evidence="1 2" key="1">
    <citation type="submission" date="2019-04" db="EMBL/GenBank/DDBJ databases">
        <title>Friends and foes A comparative genomics study of 23 Aspergillus species from section Flavi.</title>
        <authorList>
            <consortium name="DOE Joint Genome Institute"/>
            <person name="Kjaerbolling I."/>
            <person name="Vesth T."/>
            <person name="Frisvad J.C."/>
            <person name="Nybo J.L."/>
            <person name="Theobald S."/>
            <person name="Kildgaard S."/>
            <person name="Isbrandt T."/>
            <person name="Kuo A."/>
            <person name="Sato A."/>
            <person name="Lyhne E.K."/>
            <person name="Kogle M.E."/>
            <person name="Wiebenga A."/>
            <person name="Kun R.S."/>
            <person name="Lubbers R.J."/>
            <person name="Makela M.R."/>
            <person name="Barry K."/>
            <person name="Chovatia M."/>
            <person name="Clum A."/>
            <person name="Daum C."/>
            <person name="Haridas S."/>
            <person name="He G."/>
            <person name="LaButti K."/>
            <person name="Lipzen A."/>
            <person name="Mondo S."/>
            <person name="Riley R."/>
            <person name="Salamov A."/>
            <person name="Simmons B.A."/>
            <person name="Magnuson J.K."/>
            <person name="Henrissat B."/>
            <person name="Mortensen U.H."/>
            <person name="Larsen T.O."/>
            <person name="Devries R.P."/>
            <person name="Grigoriev I.V."/>
            <person name="Machida M."/>
            <person name="Baker S.E."/>
            <person name="Andersen M.R."/>
        </authorList>
    </citation>
    <scope>NUCLEOTIDE SEQUENCE [LARGE SCALE GENOMIC DNA]</scope>
    <source>
        <strain evidence="1 2">CBS 151.66</strain>
    </source>
</reference>
<protein>
    <recommendedName>
        <fullName evidence="3">ABM domain-containing protein</fullName>
    </recommendedName>
</protein>
<evidence type="ECO:0000313" key="2">
    <source>
        <dbReference type="Proteomes" id="UP000326565"/>
    </source>
</evidence>
<evidence type="ECO:0008006" key="3">
    <source>
        <dbReference type="Google" id="ProtNLM"/>
    </source>
</evidence>
<gene>
    <name evidence="1" type="ORF">BDV29DRAFT_197943</name>
</gene>
<dbReference type="SUPFAM" id="SSF54909">
    <property type="entry name" value="Dimeric alpha+beta barrel"/>
    <property type="match status" value="1"/>
</dbReference>
<dbReference type="OrthoDB" id="4425169at2759"/>
<evidence type="ECO:0000313" key="1">
    <source>
        <dbReference type="EMBL" id="KAB8077972.1"/>
    </source>
</evidence>
<dbReference type="EMBL" id="ML732163">
    <property type="protein sequence ID" value="KAB8077972.1"/>
    <property type="molecule type" value="Genomic_DNA"/>
</dbReference>
<dbReference type="InterPro" id="IPR011008">
    <property type="entry name" value="Dimeric_a/b-barrel"/>
</dbReference>
<keyword evidence="2" id="KW-1185">Reference proteome</keyword>
<accession>A0A5N5XF06</accession>
<sequence>MAVIELIFPSIKTDLASLEEIERDWPVISKRLINPNPGLLHAYRGWILTEDGQDVREAYKEFLLFEWNKVDSFHAFIDSEQFAAFAGSIRHLVTGPPTLQLFETNCSSREMASAPVVEIIRVGVFNSENIEASLQTWGKISHSLAGKASVTYGKCSNLEKDIVLGIIGWPSLKDHSELSREGHFVEALDSFKLLGKVSHITVDIDPMELGTL</sequence>
<dbReference type="AlphaFoldDB" id="A0A5N5XF06"/>